<evidence type="ECO:0000313" key="4">
    <source>
        <dbReference type="Proteomes" id="UP000279457"/>
    </source>
</evidence>
<feature type="domain" description="GST C-terminal" evidence="2">
    <location>
        <begin position="82"/>
        <end position="203"/>
    </location>
</feature>
<evidence type="ECO:0000259" key="1">
    <source>
        <dbReference type="PROSITE" id="PS50404"/>
    </source>
</evidence>
<evidence type="ECO:0000259" key="2">
    <source>
        <dbReference type="PROSITE" id="PS50405"/>
    </source>
</evidence>
<sequence length="203" mass="22446">MKLIGSNISPFVRKIAVILLEKNISFESVIESPWTNESHIPQYNPLGKIPVLVTGPEEIWYDSHIIAAWLEQQYGTPALLPSEKLAALKVLQLQALADGVGDAAVLLLREQMRPAETQLEEQLLRQRGKIGRGLDALEKEADSGLLLNTDAINLADIATACVIGYMNFRHISPGWHVGRPALVRLMEKMFARESFARTAPAQA</sequence>
<proteinExistence type="predicted"/>
<dbReference type="EMBL" id="RHHM01000004">
    <property type="protein sequence ID" value="RQM38874.1"/>
    <property type="molecule type" value="Genomic_DNA"/>
</dbReference>
<reference evidence="3 4" key="1">
    <citation type="submission" date="2018-10" db="EMBL/GenBank/DDBJ databases">
        <title>Draft genome sequence for the type isolate of Erwinia psidii, agent causal of bacterial blight in guava (Psidium guajava) and wilt and die-back of Eucalyptus spp.</title>
        <authorList>
            <person name="Hermenegildo P.S."/>
            <person name="Santos S.A."/>
            <person name="Guimaraes L.M.S."/>
            <person name="Vidigal P.M.P."/>
            <person name="Pereira I.C."/>
            <person name="Badel J.L."/>
            <person name="Alfenas-Zerbini P."/>
            <person name="Ferreira M.A.S.V."/>
            <person name="Alfenas A.C."/>
        </authorList>
    </citation>
    <scope>NUCLEOTIDE SEQUENCE [LARGE SCALE GENOMIC DNA]</scope>
    <source>
        <strain evidence="3 4">IBSBF 435</strain>
    </source>
</reference>
<dbReference type="PANTHER" id="PTHR42673:SF4">
    <property type="entry name" value="MALEYLACETOACETATE ISOMERASE"/>
    <property type="match status" value="1"/>
</dbReference>
<dbReference type="PROSITE" id="PS50404">
    <property type="entry name" value="GST_NTER"/>
    <property type="match status" value="1"/>
</dbReference>
<dbReference type="GO" id="GO:0016034">
    <property type="term" value="F:maleylacetoacetate isomerase activity"/>
    <property type="evidence" value="ECO:0007669"/>
    <property type="project" value="TreeGrafter"/>
</dbReference>
<dbReference type="CDD" id="cd03205">
    <property type="entry name" value="GST_C_6"/>
    <property type="match status" value="1"/>
</dbReference>
<dbReference type="Proteomes" id="UP000279457">
    <property type="component" value="Unassembled WGS sequence"/>
</dbReference>
<dbReference type="GO" id="GO:0006749">
    <property type="term" value="P:glutathione metabolic process"/>
    <property type="evidence" value="ECO:0007669"/>
    <property type="project" value="TreeGrafter"/>
</dbReference>
<dbReference type="GO" id="GO:0004364">
    <property type="term" value="F:glutathione transferase activity"/>
    <property type="evidence" value="ECO:0007669"/>
    <property type="project" value="TreeGrafter"/>
</dbReference>
<feature type="domain" description="GST N-terminal" evidence="1">
    <location>
        <begin position="1"/>
        <end position="78"/>
    </location>
</feature>
<accession>A0A3N6S063</accession>
<organism evidence="3 4">
    <name type="scientific">Erwinia psidii</name>
    <dbReference type="NCBI Taxonomy" id="69224"/>
    <lineage>
        <taxon>Bacteria</taxon>
        <taxon>Pseudomonadati</taxon>
        <taxon>Pseudomonadota</taxon>
        <taxon>Gammaproteobacteria</taxon>
        <taxon>Enterobacterales</taxon>
        <taxon>Erwiniaceae</taxon>
        <taxon>Erwinia</taxon>
    </lineage>
</organism>
<dbReference type="AlphaFoldDB" id="A0A3N6S063"/>
<dbReference type="PANTHER" id="PTHR42673">
    <property type="entry name" value="MALEYLACETOACETATE ISOMERASE"/>
    <property type="match status" value="1"/>
</dbReference>
<comment type="caution">
    <text evidence="3">The sequence shown here is derived from an EMBL/GenBank/DDBJ whole genome shotgun (WGS) entry which is preliminary data.</text>
</comment>
<evidence type="ECO:0000313" key="3">
    <source>
        <dbReference type="EMBL" id="RQM38874.1"/>
    </source>
</evidence>
<dbReference type="Pfam" id="PF00043">
    <property type="entry name" value="GST_C"/>
    <property type="match status" value="1"/>
</dbReference>
<dbReference type="PROSITE" id="PS50405">
    <property type="entry name" value="GST_CTER"/>
    <property type="match status" value="1"/>
</dbReference>
<dbReference type="NCBIfam" id="NF007682">
    <property type="entry name" value="PRK10357.1"/>
    <property type="match status" value="1"/>
</dbReference>
<name>A0A3N6S063_9GAMM</name>
<gene>
    <name evidence="3" type="ORF">EB241_06670</name>
</gene>
<dbReference type="InterPro" id="IPR004046">
    <property type="entry name" value="GST_C"/>
</dbReference>
<dbReference type="InterPro" id="IPR036249">
    <property type="entry name" value="Thioredoxin-like_sf"/>
</dbReference>
<keyword evidence="3" id="KW-0808">Transferase</keyword>
<dbReference type="GO" id="GO:0006559">
    <property type="term" value="P:L-phenylalanine catabolic process"/>
    <property type="evidence" value="ECO:0007669"/>
    <property type="project" value="TreeGrafter"/>
</dbReference>
<protein>
    <submittedName>
        <fullName evidence="3">Glutathione S-transferase</fullName>
    </submittedName>
</protein>
<dbReference type="Gene3D" id="1.20.1050.10">
    <property type="match status" value="1"/>
</dbReference>
<keyword evidence="4" id="KW-1185">Reference proteome</keyword>
<dbReference type="InterPro" id="IPR004045">
    <property type="entry name" value="Glutathione_S-Trfase_N"/>
</dbReference>
<dbReference type="SUPFAM" id="SSF52833">
    <property type="entry name" value="Thioredoxin-like"/>
    <property type="match status" value="1"/>
</dbReference>
<dbReference type="Pfam" id="PF13417">
    <property type="entry name" value="GST_N_3"/>
    <property type="match status" value="1"/>
</dbReference>
<dbReference type="RefSeq" id="WP_124232398.1">
    <property type="nucleotide sequence ID" value="NZ_RHHM01000004.1"/>
</dbReference>
<dbReference type="OrthoDB" id="8634103at2"/>
<dbReference type="InterPro" id="IPR036282">
    <property type="entry name" value="Glutathione-S-Trfase_C_sf"/>
</dbReference>
<dbReference type="InterPro" id="IPR010987">
    <property type="entry name" value="Glutathione-S-Trfase_C-like"/>
</dbReference>
<dbReference type="Gene3D" id="3.40.30.10">
    <property type="entry name" value="Glutaredoxin"/>
    <property type="match status" value="1"/>
</dbReference>
<dbReference type="SUPFAM" id="SSF47616">
    <property type="entry name" value="GST C-terminal domain-like"/>
    <property type="match status" value="1"/>
</dbReference>